<dbReference type="AlphaFoldDB" id="U2YNU9"/>
<keyword evidence="3" id="KW-0408">Iron</keyword>
<evidence type="ECO:0000256" key="1">
    <source>
        <dbReference type="ARBA" id="ARBA00010312"/>
    </source>
</evidence>
<dbReference type="SMART" id="SM00926">
    <property type="entry name" value="Molybdop_Fe4S4"/>
    <property type="match status" value="1"/>
</dbReference>
<evidence type="ECO:0000256" key="3">
    <source>
        <dbReference type="ARBA" id="ARBA00023004"/>
    </source>
</evidence>
<proteinExistence type="inferred from homology"/>
<dbReference type="Gene3D" id="2.20.25.90">
    <property type="entry name" value="ADC-like domains"/>
    <property type="match status" value="1"/>
</dbReference>
<keyword evidence="7" id="KW-1185">Reference proteome</keyword>
<evidence type="ECO:0000259" key="5">
    <source>
        <dbReference type="PROSITE" id="PS51669"/>
    </source>
</evidence>
<dbReference type="SUPFAM" id="SSF50692">
    <property type="entry name" value="ADC-like"/>
    <property type="match status" value="1"/>
</dbReference>
<dbReference type="PANTHER" id="PTHR43742">
    <property type="entry name" value="TRIMETHYLAMINE-N-OXIDE REDUCTASE"/>
    <property type="match status" value="1"/>
</dbReference>
<dbReference type="SUPFAM" id="SSF53706">
    <property type="entry name" value="Formate dehydrogenase/DMSO reductase, domains 1-3"/>
    <property type="match status" value="1"/>
</dbReference>
<feature type="domain" description="4Fe-4S Mo/W bis-MGD-type" evidence="5">
    <location>
        <begin position="3"/>
        <end position="60"/>
    </location>
</feature>
<dbReference type="EMBL" id="BASZ01000008">
    <property type="protein sequence ID" value="GAD50267.1"/>
    <property type="molecule type" value="Genomic_DNA"/>
</dbReference>
<dbReference type="RefSeq" id="WP_021691085.1">
    <property type="nucleotide sequence ID" value="NZ_BASZ01000008.1"/>
</dbReference>
<evidence type="ECO:0000313" key="6">
    <source>
        <dbReference type="EMBL" id="GAD50267.1"/>
    </source>
</evidence>
<comment type="caution">
    <text evidence="6">The sequence shown here is derived from an EMBL/GenBank/DDBJ whole genome shotgun (WGS) entry which is preliminary data.</text>
</comment>
<protein>
    <submittedName>
        <fullName evidence="6">Putative oxidoreductase</fullName>
    </submittedName>
</protein>
<gene>
    <name evidence="6" type="ORF">NT2_08_00540</name>
</gene>
<reference evidence="6 7" key="1">
    <citation type="submission" date="2013-09" db="EMBL/GenBank/DDBJ databases">
        <title>Whole genome shotgun sequence of Novosphingobium tardaugens NBRC 16725.</title>
        <authorList>
            <person name="Isaki S."/>
            <person name="Hosoyama A."/>
            <person name="Tsuchikane K."/>
            <person name="Katsumata H."/>
            <person name="Ando Y."/>
            <person name="Yamazaki S."/>
            <person name="Fujita N."/>
        </authorList>
    </citation>
    <scope>NUCLEOTIDE SEQUENCE [LARGE SCALE GENOMIC DNA]</scope>
    <source>
        <strain evidence="6 7">NBRC 16725</strain>
    </source>
</reference>
<dbReference type="Proteomes" id="UP000016568">
    <property type="component" value="Unassembled WGS sequence"/>
</dbReference>
<evidence type="ECO:0000313" key="7">
    <source>
        <dbReference type="Proteomes" id="UP000016568"/>
    </source>
</evidence>
<dbReference type="InterPro" id="IPR050612">
    <property type="entry name" value="Prok_Mopterin_Oxidored"/>
</dbReference>
<comment type="similarity">
    <text evidence="1">Belongs to the prokaryotic molybdopterin-containing oxidoreductase family.</text>
</comment>
<evidence type="ECO:0000256" key="2">
    <source>
        <dbReference type="ARBA" id="ARBA00022723"/>
    </source>
</evidence>
<dbReference type="GO" id="GO:0051536">
    <property type="term" value="F:iron-sulfur cluster binding"/>
    <property type="evidence" value="ECO:0007669"/>
    <property type="project" value="UniProtKB-KW"/>
</dbReference>
<dbReference type="Pfam" id="PF01568">
    <property type="entry name" value="Molydop_binding"/>
    <property type="match status" value="1"/>
</dbReference>
<accession>U2YNU9</accession>
<dbReference type="GO" id="GO:0046872">
    <property type="term" value="F:metal ion binding"/>
    <property type="evidence" value="ECO:0007669"/>
    <property type="project" value="UniProtKB-KW"/>
</dbReference>
<evidence type="ECO:0000256" key="4">
    <source>
        <dbReference type="ARBA" id="ARBA00023014"/>
    </source>
</evidence>
<dbReference type="GO" id="GO:0016491">
    <property type="term" value="F:oxidoreductase activity"/>
    <property type="evidence" value="ECO:0007669"/>
    <property type="project" value="InterPro"/>
</dbReference>
<dbReference type="PROSITE" id="PS51669">
    <property type="entry name" value="4FE4S_MOW_BIS_MGD"/>
    <property type="match status" value="1"/>
</dbReference>
<organism evidence="6 7">
    <name type="scientific">Caenibius tardaugens NBRC 16725</name>
    <dbReference type="NCBI Taxonomy" id="1219035"/>
    <lineage>
        <taxon>Bacteria</taxon>
        <taxon>Pseudomonadati</taxon>
        <taxon>Pseudomonadota</taxon>
        <taxon>Alphaproteobacteria</taxon>
        <taxon>Sphingomonadales</taxon>
        <taxon>Erythrobacteraceae</taxon>
        <taxon>Caenibius</taxon>
    </lineage>
</organism>
<dbReference type="Gene3D" id="3.40.228.10">
    <property type="entry name" value="Dimethylsulfoxide Reductase, domain 2"/>
    <property type="match status" value="1"/>
</dbReference>
<name>U2YNU9_9SPHN</name>
<keyword evidence="4" id="KW-0411">Iron-sulfur</keyword>
<dbReference type="InterPro" id="IPR009010">
    <property type="entry name" value="Asp_de-COase-like_dom_sf"/>
</dbReference>
<dbReference type="Gene3D" id="3.40.50.740">
    <property type="match status" value="1"/>
</dbReference>
<dbReference type="Pfam" id="PF00384">
    <property type="entry name" value="Molybdopterin"/>
    <property type="match status" value="1"/>
</dbReference>
<dbReference type="Pfam" id="PF04879">
    <property type="entry name" value="Molybdop_Fe4S4"/>
    <property type="match status" value="1"/>
</dbReference>
<dbReference type="eggNOG" id="COG0243">
    <property type="taxonomic scope" value="Bacteria"/>
</dbReference>
<keyword evidence="2" id="KW-0479">Metal-binding</keyword>
<dbReference type="InterPro" id="IPR006656">
    <property type="entry name" value="Mopterin_OxRdtase"/>
</dbReference>
<dbReference type="Gene3D" id="2.40.40.20">
    <property type="match status" value="1"/>
</dbReference>
<dbReference type="InterPro" id="IPR006657">
    <property type="entry name" value="MoPterin_dinucl-bd_dom"/>
</dbReference>
<dbReference type="InterPro" id="IPR006963">
    <property type="entry name" value="Mopterin_OxRdtase_4Fe-4S_dom"/>
</dbReference>
<dbReference type="GO" id="GO:0043546">
    <property type="term" value="F:molybdopterin cofactor binding"/>
    <property type="evidence" value="ECO:0007669"/>
    <property type="project" value="InterPro"/>
</dbReference>
<sequence length="715" mass="78432">MADREVHSFCRICMGTCGMVLTLDDAGRLKSIRGDRDDPQTLGFACFKGLRAVEAHNSPDRILQPLKRLPDGSRIEIPLEQALDEIAGKLGAIRDESGAEALAGYKGGGAFFTASASVMLNDFLRALGSPKTYSSATIDQSAKAVTAGRMGTWAPGRIPNAQCDVMLLVGTNPMVSVNPPFDTRNPVKRMKEARERGMKLIVVDPRATETAQFADLFIQPLPGEDPVLFAGIIRIMLENGWYDKEFCDAHVGDLAALRAAVGPFTSDFVARRADVPEEQLVEAARMLGGAGLKGLAGSSTGPDMGPYSNLAEHLIETLNVLMGAFIREGQEILNPGAILPRYPRQAQVTPPGRWWENGPTSRIDGSGMLMDEMMTGVMADEILTPGDGQIRALIVHGGNPASSVPDQRKIVGALRALDLLVCIEPIMSITAELADYILPPKLQYERPDLHFWLYEYMIYRDSPFARYTPACTTVPDGAQLVDDWYVFWSLARRMGVNLPVNGMPLDMVSVPETDDILAMIARDCPMPFADLQTLPRGADVGGARQFAQAAEPGWQGRFALMPADVQAELDHALDDARARMEDGSEFRLAVRRLRETFNSVGRNLPSTRKRQPYNRAYLNPHDMAERGIARADEVIIRSAHGAIMAAAEPDDTVRRRVVSISHGFGGLPDADQNRGYYKDGVSTNLLLDDTRRESINAMPRMTGLPVSLERRRERE</sequence>